<dbReference type="EMBL" id="CAJVCH010124270">
    <property type="protein sequence ID" value="CAG7725600.1"/>
    <property type="molecule type" value="Genomic_DNA"/>
</dbReference>
<dbReference type="AlphaFoldDB" id="A0A8J2P5W5"/>
<dbReference type="Proteomes" id="UP000708208">
    <property type="component" value="Unassembled WGS sequence"/>
</dbReference>
<accession>A0A8J2P5W5</accession>
<protein>
    <submittedName>
        <fullName evidence="1">Uncharacterized protein</fullName>
    </submittedName>
</protein>
<comment type="caution">
    <text evidence="1">The sequence shown here is derived from an EMBL/GenBank/DDBJ whole genome shotgun (WGS) entry which is preliminary data.</text>
</comment>
<proteinExistence type="predicted"/>
<organism evidence="1 2">
    <name type="scientific">Allacma fusca</name>
    <dbReference type="NCBI Taxonomy" id="39272"/>
    <lineage>
        <taxon>Eukaryota</taxon>
        <taxon>Metazoa</taxon>
        <taxon>Ecdysozoa</taxon>
        <taxon>Arthropoda</taxon>
        <taxon>Hexapoda</taxon>
        <taxon>Collembola</taxon>
        <taxon>Symphypleona</taxon>
        <taxon>Sminthuridae</taxon>
        <taxon>Allacma</taxon>
    </lineage>
</organism>
<gene>
    <name evidence="1" type="ORF">AFUS01_LOCUS14551</name>
</gene>
<sequence>KNLHILQYSVVEKVHLDRSNRAYGVTFKRHGRTR</sequence>
<evidence type="ECO:0000313" key="2">
    <source>
        <dbReference type="Proteomes" id="UP000708208"/>
    </source>
</evidence>
<evidence type="ECO:0000313" key="1">
    <source>
        <dbReference type="EMBL" id="CAG7725600.1"/>
    </source>
</evidence>
<name>A0A8J2P5W5_9HEXA</name>
<reference evidence="1" key="1">
    <citation type="submission" date="2021-06" db="EMBL/GenBank/DDBJ databases">
        <authorList>
            <person name="Hodson N. C."/>
            <person name="Mongue J. A."/>
            <person name="Jaron S. K."/>
        </authorList>
    </citation>
    <scope>NUCLEOTIDE SEQUENCE</scope>
</reference>
<feature type="non-terminal residue" evidence="1">
    <location>
        <position position="1"/>
    </location>
</feature>
<feature type="non-terminal residue" evidence="1">
    <location>
        <position position="34"/>
    </location>
</feature>
<keyword evidence="2" id="KW-1185">Reference proteome</keyword>